<sequence length="314" mass="33638">MSSAVRVRALRSLQSSLRHTGARATPRVSAPARTQLAVGRRYASGESGHGHAEPGSDLPWLAGAIAVTIPSCWFLWPSTSHADSGHHGGHDEHAEEHEEKEEEAPEEEAPQEGQEKQAEEVQSEQKEESEPQPETDTTQKVEESKDSEETGKASGSGGEGQSTGSDANKLSSKHEESEQKEVPEAHGDTDNGAAFKGKVKEDSDAKTEENRKREPDSKGAYKKRIDSGLGKDLGEGPEFDEPEGDSPRTESSATSKPPQKGEHGEVTGKQFGISNTPTRHSTKIEESGDKSTKGEGTPETAKAMGTVSVDRPQK</sequence>
<organism evidence="2 3">
    <name type="scientific">Oleoguttula mirabilis</name>
    <dbReference type="NCBI Taxonomy" id="1507867"/>
    <lineage>
        <taxon>Eukaryota</taxon>
        <taxon>Fungi</taxon>
        <taxon>Dikarya</taxon>
        <taxon>Ascomycota</taxon>
        <taxon>Pezizomycotina</taxon>
        <taxon>Dothideomycetes</taxon>
        <taxon>Dothideomycetidae</taxon>
        <taxon>Mycosphaerellales</taxon>
        <taxon>Teratosphaeriaceae</taxon>
        <taxon>Oleoguttula</taxon>
    </lineage>
</organism>
<evidence type="ECO:0000313" key="3">
    <source>
        <dbReference type="Proteomes" id="UP001324427"/>
    </source>
</evidence>
<accession>A0AAV9JM59</accession>
<gene>
    <name evidence="2" type="ORF">LTR36_002110</name>
</gene>
<comment type="caution">
    <text evidence="2">The sequence shown here is derived from an EMBL/GenBank/DDBJ whole genome shotgun (WGS) entry which is preliminary data.</text>
</comment>
<name>A0AAV9JM59_9PEZI</name>
<feature type="region of interest" description="Disordered" evidence="1">
    <location>
        <begin position="81"/>
        <end position="314"/>
    </location>
</feature>
<reference evidence="2 3" key="1">
    <citation type="submission" date="2021-11" db="EMBL/GenBank/DDBJ databases">
        <title>Black yeast isolated from Biological Soil Crust.</title>
        <authorList>
            <person name="Kurbessoian T."/>
        </authorList>
    </citation>
    <scope>NUCLEOTIDE SEQUENCE [LARGE SCALE GENOMIC DNA]</scope>
    <source>
        <strain evidence="2 3">CCFEE 5522</strain>
    </source>
</reference>
<protein>
    <submittedName>
        <fullName evidence="2">Uncharacterized protein</fullName>
    </submittedName>
</protein>
<feature type="compositionally biased region" description="Acidic residues" evidence="1">
    <location>
        <begin position="98"/>
        <end position="110"/>
    </location>
</feature>
<feature type="compositionally biased region" description="Basic and acidic residues" evidence="1">
    <location>
        <begin position="282"/>
        <end position="293"/>
    </location>
</feature>
<feature type="compositionally biased region" description="Basic and acidic residues" evidence="1">
    <location>
        <begin position="172"/>
        <end position="189"/>
    </location>
</feature>
<dbReference type="AlphaFoldDB" id="A0AAV9JM59"/>
<keyword evidence="3" id="KW-1185">Reference proteome</keyword>
<feature type="compositionally biased region" description="Basic and acidic residues" evidence="1">
    <location>
        <begin position="83"/>
        <end position="97"/>
    </location>
</feature>
<feature type="compositionally biased region" description="Basic and acidic residues" evidence="1">
    <location>
        <begin position="113"/>
        <end position="129"/>
    </location>
</feature>
<proteinExistence type="predicted"/>
<dbReference type="Proteomes" id="UP001324427">
    <property type="component" value="Unassembled WGS sequence"/>
</dbReference>
<feature type="compositionally biased region" description="Acidic residues" evidence="1">
    <location>
        <begin position="235"/>
        <end position="244"/>
    </location>
</feature>
<evidence type="ECO:0000256" key="1">
    <source>
        <dbReference type="SAM" id="MobiDB-lite"/>
    </source>
</evidence>
<feature type="compositionally biased region" description="Basic and acidic residues" evidence="1">
    <location>
        <begin position="137"/>
        <end position="151"/>
    </location>
</feature>
<dbReference type="EMBL" id="JAVFHQ010000015">
    <property type="protein sequence ID" value="KAK4546433.1"/>
    <property type="molecule type" value="Genomic_DNA"/>
</dbReference>
<evidence type="ECO:0000313" key="2">
    <source>
        <dbReference type="EMBL" id="KAK4546433.1"/>
    </source>
</evidence>
<feature type="region of interest" description="Disordered" evidence="1">
    <location>
        <begin position="16"/>
        <end position="35"/>
    </location>
</feature>
<feature type="compositionally biased region" description="Basic and acidic residues" evidence="1">
    <location>
        <begin position="198"/>
        <end position="226"/>
    </location>
</feature>